<dbReference type="Proteomes" id="UP000289862">
    <property type="component" value="Chromosome"/>
</dbReference>
<keyword evidence="1" id="KW-0808">Transferase</keyword>
<dbReference type="EMBL" id="LR215031">
    <property type="protein sequence ID" value="VEU72771.1"/>
    <property type="molecule type" value="Genomic_DNA"/>
</dbReference>
<dbReference type="GO" id="GO:0000287">
    <property type="term" value="F:magnesium ion binding"/>
    <property type="evidence" value="ECO:0007669"/>
    <property type="project" value="InterPro"/>
</dbReference>
<dbReference type="InterPro" id="IPR037143">
    <property type="entry name" value="4-PPantetheinyl_Trfase_dom_sf"/>
</dbReference>
<evidence type="ECO:0000313" key="5">
    <source>
        <dbReference type="EMBL" id="VEU72771.1"/>
    </source>
</evidence>
<sequence>MKNIGVDLTKISRFVAASDSFAQRILSPAEYSDYLKITNEKKALFLARAWAIKEAIFKANNSYFSFSKIELQKINHRWTFKNFSISISHDGDDLIAFVIEN</sequence>
<dbReference type="GO" id="GO:0008897">
    <property type="term" value="F:holo-[acyl-carrier-protein] synthase activity"/>
    <property type="evidence" value="ECO:0007669"/>
    <property type="project" value="InterPro"/>
</dbReference>
<dbReference type="OrthoDB" id="389495at2"/>
<dbReference type="Gene3D" id="3.90.470.20">
    <property type="entry name" value="4'-phosphopantetheinyl transferase domain"/>
    <property type="match status" value="1"/>
</dbReference>
<evidence type="ECO:0000256" key="1">
    <source>
        <dbReference type="ARBA" id="ARBA00022679"/>
    </source>
</evidence>
<dbReference type="AlphaFoldDB" id="A0A449AZ41"/>
<keyword evidence="6" id="KW-1185">Reference proteome</keyword>
<evidence type="ECO:0000259" key="4">
    <source>
        <dbReference type="Pfam" id="PF01648"/>
    </source>
</evidence>
<dbReference type="InterPro" id="IPR008278">
    <property type="entry name" value="4-PPantetheinyl_Trfase_dom"/>
</dbReference>
<protein>
    <submittedName>
        <fullName evidence="5">Holo-[acyl-carrier protein]synthase</fullName>
    </submittedName>
</protein>
<proteinExistence type="predicted"/>
<dbReference type="GO" id="GO:0006633">
    <property type="term" value="P:fatty acid biosynthetic process"/>
    <property type="evidence" value="ECO:0007669"/>
    <property type="project" value="InterPro"/>
</dbReference>
<evidence type="ECO:0000313" key="6">
    <source>
        <dbReference type="Proteomes" id="UP000289862"/>
    </source>
</evidence>
<name>A0A449AZ41_9BACT</name>
<dbReference type="SUPFAM" id="SSF56214">
    <property type="entry name" value="4'-phosphopantetheinyl transferase"/>
    <property type="match status" value="1"/>
</dbReference>
<accession>A0A449AZ41</accession>
<feature type="domain" description="4'-phosphopantetheinyl transferase" evidence="4">
    <location>
        <begin position="4"/>
        <end position="74"/>
    </location>
</feature>
<evidence type="ECO:0000256" key="3">
    <source>
        <dbReference type="ARBA" id="ARBA00022842"/>
    </source>
</evidence>
<dbReference type="InterPro" id="IPR004568">
    <property type="entry name" value="Ppantetheine-prot_Trfase_dom"/>
</dbReference>
<organism evidence="5 6">
    <name type="scientific">Mycoplasmopsis gallopavonis</name>
    <dbReference type="NCBI Taxonomy" id="76629"/>
    <lineage>
        <taxon>Bacteria</taxon>
        <taxon>Bacillati</taxon>
        <taxon>Mycoplasmatota</taxon>
        <taxon>Mycoplasmoidales</taxon>
        <taxon>Metamycoplasmataceae</taxon>
        <taxon>Mycoplasmopsis</taxon>
    </lineage>
</organism>
<evidence type="ECO:0000256" key="2">
    <source>
        <dbReference type="ARBA" id="ARBA00022723"/>
    </source>
</evidence>
<dbReference type="NCBIfam" id="TIGR00556">
    <property type="entry name" value="pantethn_trn"/>
    <property type="match status" value="1"/>
</dbReference>
<reference evidence="5 6" key="1">
    <citation type="submission" date="2019-01" db="EMBL/GenBank/DDBJ databases">
        <authorList>
            <consortium name="Pathogen Informatics"/>
        </authorList>
    </citation>
    <scope>NUCLEOTIDE SEQUENCE [LARGE SCALE GENOMIC DNA]</scope>
    <source>
        <strain evidence="5 6">NCTC10186</strain>
    </source>
</reference>
<dbReference type="Pfam" id="PF01648">
    <property type="entry name" value="ACPS"/>
    <property type="match status" value="1"/>
</dbReference>
<gene>
    <name evidence="5" type="primary">acpS</name>
    <name evidence="5" type="ORF">NCTC10186_00242</name>
</gene>
<keyword evidence="2" id="KW-0479">Metal-binding</keyword>
<dbReference type="KEGG" id="mgal:NCTC10186_00242"/>
<dbReference type="RefSeq" id="WP_119571834.1">
    <property type="nucleotide sequence ID" value="NZ_LR215031.1"/>
</dbReference>
<keyword evidence="3" id="KW-0460">Magnesium</keyword>